<feature type="compositionally biased region" description="Polar residues" evidence="1">
    <location>
        <begin position="482"/>
        <end position="491"/>
    </location>
</feature>
<dbReference type="Proteomes" id="UP001222932">
    <property type="component" value="Unassembled WGS sequence"/>
</dbReference>
<dbReference type="InterPro" id="IPR053000">
    <property type="entry name" value="WSS1-like_metalloprotease"/>
</dbReference>
<feature type="compositionally biased region" description="Basic residues" evidence="1">
    <location>
        <begin position="172"/>
        <end position="182"/>
    </location>
</feature>
<feature type="compositionally biased region" description="Basic and acidic residues" evidence="1">
    <location>
        <begin position="327"/>
        <end position="344"/>
    </location>
</feature>
<feature type="compositionally biased region" description="Basic and acidic residues" evidence="1">
    <location>
        <begin position="228"/>
        <end position="247"/>
    </location>
</feature>
<sequence length="491" mass="54542">MQRPGQPLTFRSKINPRDADPNEYITFIRSLQNSANSDGAERILKAIAAQVKRIMAKRFMLIGTLEEAAYNGVMAHITHMNHGPEFKRLNVAITKDIAGLQAQGYYGDGFWSDGKRLHDGVSLGAEGLKANELPRYVCGVTKSDARMARIFRGRGPASSRGPKMVNGEASHRSGRQTQRRYKAGARNYVDMGESSGRLDGLRELTKEDHEWRKGWTDERVRELVRQGVEEKKAKRRAADQFKKEHPWYKAGSTRGKQAKSKTSDFWRNSTNPSAAADRAWAYERLLGIGSRSKERDEPDELDLRVQAPAEDETSGSDEDGTQILNVEDPRLSVEERQKELDTEHGNVAPSGSRRPEWQEFFAEVSASTAGRNSRAFDRSGPSSGKSSSAMGRELSRPGVIEILDSSDEGRVPHKRVRKAKEDAGSTKLQSRSVRRQTVSSPTSERDVIRERRLRARGGTALGGTVTTLSGTARHNGDRPVSKATTGPTDKR</sequence>
<feature type="region of interest" description="Disordered" evidence="1">
    <location>
        <begin position="291"/>
        <end position="491"/>
    </location>
</feature>
<gene>
    <name evidence="3" type="ORF">CspeluHIS016_0602650</name>
</gene>
<keyword evidence="4" id="KW-1185">Reference proteome</keyword>
<dbReference type="InterPro" id="IPR013536">
    <property type="entry name" value="WLM_dom"/>
</dbReference>
<evidence type="ECO:0000259" key="2">
    <source>
        <dbReference type="PROSITE" id="PS51397"/>
    </source>
</evidence>
<feature type="compositionally biased region" description="Low complexity" evidence="1">
    <location>
        <begin position="379"/>
        <end position="388"/>
    </location>
</feature>
<feature type="compositionally biased region" description="Low complexity" evidence="1">
    <location>
        <begin position="456"/>
        <end position="472"/>
    </location>
</feature>
<feature type="compositionally biased region" description="Low complexity" evidence="1">
    <location>
        <begin position="429"/>
        <end position="442"/>
    </location>
</feature>
<dbReference type="AlphaFoldDB" id="A0AAD3YE60"/>
<dbReference type="GO" id="GO:0005634">
    <property type="term" value="C:nucleus"/>
    <property type="evidence" value="ECO:0007669"/>
    <property type="project" value="TreeGrafter"/>
</dbReference>
<dbReference type="GO" id="GO:0008237">
    <property type="term" value="F:metallopeptidase activity"/>
    <property type="evidence" value="ECO:0007669"/>
    <property type="project" value="TreeGrafter"/>
</dbReference>
<comment type="caution">
    <text evidence="3">The sequence shown here is derived from an EMBL/GenBank/DDBJ whole genome shotgun (WGS) entry which is preliminary data.</text>
</comment>
<reference evidence="3" key="2">
    <citation type="submission" date="2023-06" db="EMBL/GenBank/DDBJ databases">
        <authorList>
            <person name="Kobayashi Y."/>
            <person name="Kayamori A."/>
            <person name="Aoki K."/>
            <person name="Shiwa Y."/>
            <person name="Fujita N."/>
            <person name="Sugita T."/>
            <person name="Iwasaki W."/>
            <person name="Tanaka N."/>
            <person name="Takashima M."/>
        </authorList>
    </citation>
    <scope>NUCLEOTIDE SEQUENCE</scope>
    <source>
        <strain evidence="3">HIS016</strain>
    </source>
</reference>
<proteinExistence type="predicted"/>
<accession>A0AAD3YE60</accession>
<evidence type="ECO:0000313" key="3">
    <source>
        <dbReference type="EMBL" id="GMK58823.1"/>
    </source>
</evidence>
<dbReference type="PANTHER" id="PTHR46622:SF1">
    <property type="entry name" value="DNA-DEPENDENT METALLOPROTEASE WSS1"/>
    <property type="match status" value="1"/>
</dbReference>
<dbReference type="GO" id="GO:0006281">
    <property type="term" value="P:DNA repair"/>
    <property type="evidence" value="ECO:0007669"/>
    <property type="project" value="TreeGrafter"/>
</dbReference>
<protein>
    <recommendedName>
        <fullName evidence="2">WLM domain-containing protein</fullName>
    </recommendedName>
</protein>
<evidence type="ECO:0000256" key="1">
    <source>
        <dbReference type="SAM" id="MobiDB-lite"/>
    </source>
</evidence>
<dbReference type="PANTHER" id="PTHR46622">
    <property type="entry name" value="DNA-DEPENDENT METALLOPROTEASE WSS1"/>
    <property type="match status" value="1"/>
</dbReference>
<feature type="compositionally biased region" description="Polar residues" evidence="1">
    <location>
        <begin position="263"/>
        <end position="273"/>
    </location>
</feature>
<reference evidence="3" key="1">
    <citation type="journal article" date="2023" name="BMC Genomics">
        <title>Chromosome-level genome assemblies of Cutaneotrichosporon spp. (Trichosporonales, Basidiomycota) reveal imbalanced evolution between nucleotide sequences and chromosome synteny.</title>
        <authorList>
            <person name="Kobayashi Y."/>
            <person name="Kayamori A."/>
            <person name="Aoki K."/>
            <person name="Shiwa Y."/>
            <person name="Matsutani M."/>
            <person name="Fujita N."/>
            <person name="Sugita T."/>
            <person name="Iwasaki W."/>
            <person name="Tanaka N."/>
            <person name="Takashima M."/>
        </authorList>
    </citation>
    <scope>NUCLEOTIDE SEQUENCE</scope>
    <source>
        <strain evidence="3">HIS016</strain>
    </source>
</reference>
<dbReference type="EMBL" id="BTCM01000006">
    <property type="protein sequence ID" value="GMK58823.1"/>
    <property type="molecule type" value="Genomic_DNA"/>
</dbReference>
<dbReference type="PROSITE" id="PS51397">
    <property type="entry name" value="WLM"/>
    <property type="match status" value="1"/>
</dbReference>
<feature type="domain" description="WLM" evidence="2">
    <location>
        <begin position="1"/>
        <end position="163"/>
    </location>
</feature>
<evidence type="ECO:0000313" key="4">
    <source>
        <dbReference type="Proteomes" id="UP001222932"/>
    </source>
</evidence>
<feature type="region of interest" description="Disordered" evidence="1">
    <location>
        <begin position="153"/>
        <end position="182"/>
    </location>
</feature>
<feature type="region of interest" description="Disordered" evidence="1">
    <location>
        <begin position="228"/>
        <end position="273"/>
    </location>
</feature>
<feature type="compositionally biased region" description="Acidic residues" evidence="1">
    <location>
        <begin position="309"/>
        <end position="320"/>
    </location>
</feature>
<organism evidence="3 4">
    <name type="scientific">Cutaneotrichosporon spelunceum</name>
    <dbReference type="NCBI Taxonomy" id="1672016"/>
    <lineage>
        <taxon>Eukaryota</taxon>
        <taxon>Fungi</taxon>
        <taxon>Dikarya</taxon>
        <taxon>Basidiomycota</taxon>
        <taxon>Agaricomycotina</taxon>
        <taxon>Tremellomycetes</taxon>
        <taxon>Trichosporonales</taxon>
        <taxon>Trichosporonaceae</taxon>
        <taxon>Cutaneotrichosporon</taxon>
    </lineage>
</organism>
<name>A0AAD3YE60_9TREE</name>